<gene>
    <name evidence="7" type="ORF">CMUC_1874</name>
</gene>
<dbReference type="InterPro" id="IPR001638">
    <property type="entry name" value="Solute-binding_3/MltF_N"/>
</dbReference>
<dbReference type="RefSeq" id="WP_171994272.1">
    <property type="nucleotide sequence ID" value="NZ_CP012542.1"/>
</dbReference>
<organism evidence="7 8">
    <name type="scientific">Campylobacter mucosalis CCUG 21559</name>
    <dbReference type="NCBI Taxonomy" id="1032067"/>
    <lineage>
        <taxon>Bacteria</taxon>
        <taxon>Pseudomonadati</taxon>
        <taxon>Campylobacterota</taxon>
        <taxon>Epsilonproteobacteria</taxon>
        <taxon>Campylobacterales</taxon>
        <taxon>Campylobacteraceae</taxon>
        <taxon>Campylobacter</taxon>
    </lineage>
</organism>
<dbReference type="Pfam" id="PF00497">
    <property type="entry name" value="SBP_bac_3"/>
    <property type="match status" value="1"/>
</dbReference>
<dbReference type="GO" id="GO:0030313">
    <property type="term" value="C:cell envelope"/>
    <property type="evidence" value="ECO:0007669"/>
    <property type="project" value="UniProtKB-SubCell"/>
</dbReference>
<keyword evidence="8" id="KW-1185">Reference proteome</keyword>
<protein>
    <submittedName>
        <fullName evidence="7">Amino acid ABC transporter, periplasmic cysteine-binding protein</fullName>
    </submittedName>
</protein>
<dbReference type="Gene3D" id="3.40.190.10">
    <property type="entry name" value="Periplasmic binding protein-like II"/>
    <property type="match status" value="2"/>
</dbReference>
<feature type="chain" id="PRO_5026042768" evidence="5">
    <location>
        <begin position="24"/>
        <end position="263"/>
    </location>
</feature>
<dbReference type="Proteomes" id="UP000503264">
    <property type="component" value="Chromosome"/>
</dbReference>
<feature type="domain" description="Solute-binding protein family 3/N-terminal" evidence="6">
    <location>
        <begin position="41"/>
        <end position="260"/>
    </location>
</feature>
<dbReference type="PROSITE" id="PS51257">
    <property type="entry name" value="PROKAR_LIPOPROTEIN"/>
    <property type="match status" value="1"/>
</dbReference>
<dbReference type="SMART" id="SM00062">
    <property type="entry name" value="PBPb"/>
    <property type="match status" value="1"/>
</dbReference>
<dbReference type="AlphaFoldDB" id="A0A6G5QIY8"/>
<evidence type="ECO:0000256" key="2">
    <source>
        <dbReference type="ARBA" id="ARBA00010333"/>
    </source>
</evidence>
<evidence type="ECO:0000256" key="4">
    <source>
        <dbReference type="RuleBase" id="RU003744"/>
    </source>
</evidence>
<evidence type="ECO:0000259" key="6">
    <source>
        <dbReference type="SMART" id="SM00062"/>
    </source>
</evidence>
<evidence type="ECO:0000256" key="3">
    <source>
        <dbReference type="ARBA" id="ARBA00022729"/>
    </source>
</evidence>
<dbReference type="PANTHER" id="PTHR35936">
    <property type="entry name" value="MEMBRANE-BOUND LYTIC MUREIN TRANSGLYCOSYLASE F"/>
    <property type="match status" value="1"/>
</dbReference>
<accession>A0A6G5QIY8</accession>
<comment type="subcellular location">
    <subcellularLocation>
        <location evidence="1">Cell envelope</location>
    </subcellularLocation>
</comment>
<comment type="similarity">
    <text evidence="2 4">Belongs to the bacterial solute-binding protein 3 family.</text>
</comment>
<dbReference type="EMBL" id="CP012542">
    <property type="protein sequence ID" value="QCD45621.1"/>
    <property type="molecule type" value="Genomic_DNA"/>
</dbReference>
<feature type="signal peptide" evidence="5">
    <location>
        <begin position="1"/>
        <end position="23"/>
    </location>
</feature>
<dbReference type="PANTHER" id="PTHR35936:SF34">
    <property type="entry name" value="ABC TRANSPORTER EXTRACELLULAR-BINDING PROTEIN YCKB-RELATED"/>
    <property type="match status" value="1"/>
</dbReference>
<proteinExistence type="inferred from homology"/>
<sequence>MKLKFLAKTIFLATATLFFVACGGDEAKSQNAFERIKKDGILRVGTEGTYSPFSYHNEKDELVGYDVDIARAVGEKIGVKVEFVEAPWDAMLAAFDAGKSDVVFNQVTINEDRKKKYDYTLPYTKSQSALIVHKDNNDIKDFSDLKGKNSAHSATSNWAKLAENLGANIVTTDGFSKGVELIITKRADATINDDVTFYDYLKQKPDAPIKIAKNGDEAILSAAIVKKGEDDLVNAINKAIKELQNNGKIKEISIKYFGKDISQ</sequence>
<evidence type="ECO:0000313" key="7">
    <source>
        <dbReference type="EMBL" id="QCD45621.1"/>
    </source>
</evidence>
<dbReference type="PROSITE" id="PS01039">
    <property type="entry name" value="SBP_BACTERIAL_3"/>
    <property type="match status" value="1"/>
</dbReference>
<evidence type="ECO:0000256" key="1">
    <source>
        <dbReference type="ARBA" id="ARBA00004196"/>
    </source>
</evidence>
<dbReference type="InterPro" id="IPR018313">
    <property type="entry name" value="SBP_3_CS"/>
</dbReference>
<keyword evidence="3 5" id="KW-0732">Signal</keyword>
<dbReference type="SUPFAM" id="SSF53850">
    <property type="entry name" value="Periplasmic binding protein-like II"/>
    <property type="match status" value="1"/>
</dbReference>
<dbReference type="CDD" id="cd13711">
    <property type="entry name" value="PBP2_Ngo0372_TcyA"/>
    <property type="match status" value="1"/>
</dbReference>
<reference evidence="7 8" key="1">
    <citation type="submission" date="2016-07" db="EMBL/GenBank/DDBJ databases">
        <title>Comparative genomics of the Campylobacter concisus group.</title>
        <authorList>
            <person name="Miller W.G."/>
            <person name="Yee E."/>
            <person name="Chapman M.H."/>
            <person name="Huynh S."/>
            <person name="Bono J.L."/>
            <person name="On S.L.W."/>
            <person name="StLeger J."/>
            <person name="Foster G."/>
            <person name="Parker C.T."/>
        </authorList>
    </citation>
    <scope>NUCLEOTIDE SEQUENCE [LARGE SCALE GENOMIC DNA]</scope>
    <source>
        <strain evidence="7 8">CCUG 21559</strain>
    </source>
</reference>
<evidence type="ECO:0000256" key="5">
    <source>
        <dbReference type="SAM" id="SignalP"/>
    </source>
</evidence>
<name>A0A6G5QIY8_9BACT</name>
<evidence type="ECO:0000313" key="8">
    <source>
        <dbReference type="Proteomes" id="UP000503264"/>
    </source>
</evidence>